<feature type="non-terminal residue" evidence="1">
    <location>
        <position position="470"/>
    </location>
</feature>
<dbReference type="EMBL" id="JABSTQ010011344">
    <property type="protein sequence ID" value="KAG0412470.1"/>
    <property type="molecule type" value="Genomic_DNA"/>
</dbReference>
<feature type="non-terminal residue" evidence="1">
    <location>
        <position position="1"/>
    </location>
</feature>
<accession>A0AC60NZ81</accession>
<gene>
    <name evidence="1" type="ORF">HPB47_010390</name>
</gene>
<proteinExistence type="predicted"/>
<sequence>GTSGIEKGLMHYSGRESSYMQNATSRITMPTVMTPLKADKAKQNVPSVDCCWHVALITFLILLVTTFLLKNSGFILVGMMNEFGADREQASWPTSVRVASNLASVLLVGLLLRWFRAYRVALVGSVFLWAGMMAAAFATNVVWMTFAFGLHGVGMGAMYVTISVAIFKYFDKYKGFANGLARAGETAAGIVSPFVLVFLQESYSFRGALFIYGALALHATVLCLLLKDPPWMAPKKTKIIDHKPEALKGDPKNDVNNINESAGSRSVKHSDSPYSVGYFLTMFRNPMFCVFVVFSMVVYFSQNAFFTTIVDFAMDRGSSLAEASSIVTYISPVDFVGRMILPLLADRNYIRRSTLVMVLFCVMAVSMISLPHTASFATLLAICVCFGTCLGSLLTMEVVIVTDYIGFQLFAVCYGFCCLASIPGVLASPLLFGFFRDSMGTYDNLYRLIGGIHLAMSLLFGIVAWRERQS</sequence>
<evidence type="ECO:0000313" key="1">
    <source>
        <dbReference type="EMBL" id="KAG0412470.1"/>
    </source>
</evidence>
<comment type="caution">
    <text evidence="1">The sequence shown here is derived from an EMBL/GenBank/DDBJ whole genome shotgun (WGS) entry which is preliminary data.</text>
</comment>
<organism evidence="1 2">
    <name type="scientific">Ixodes persulcatus</name>
    <name type="common">Taiga tick</name>
    <dbReference type="NCBI Taxonomy" id="34615"/>
    <lineage>
        <taxon>Eukaryota</taxon>
        <taxon>Metazoa</taxon>
        <taxon>Ecdysozoa</taxon>
        <taxon>Arthropoda</taxon>
        <taxon>Chelicerata</taxon>
        <taxon>Arachnida</taxon>
        <taxon>Acari</taxon>
        <taxon>Parasitiformes</taxon>
        <taxon>Ixodida</taxon>
        <taxon>Ixodoidea</taxon>
        <taxon>Ixodidae</taxon>
        <taxon>Ixodinae</taxon>
        <taxon>Ixodes</taxon>
    </lineage>
</organism>
<dbReference type="Proteomes" id="UP000805193">
    <property type="component" value="Unassembled WGS sequence"/>
</dbReference>
<reference evidence="1 2" key="1">
    <citation type="journal article" date="2020" name="Cell">
        <title>Large-Scale Comparative Analyses of Tick Genomes Elucidate Their Genetic Diversity and Vector Capacities.</title>
        <authorList>
            <consortium name="Tick Genome and Microbiome Consortium (TIGMIC)"/>
            <person name="Jia N."/>
            <person name="Wang J."/>
            <person name="Shi W."/>
            <person name="Du L."/>
            <person name="Sun Y."/>
            <person name="Zhan W."/>
            <person name="Jiang J.F."/>
            <person name="Wang Q."/>
            <person name="Zhang B."/>
            <person name="Ji P."/>
            <person name="Bell-Sakyi L."/>
            <person name="Cui X.M."/>
            <person name="Yuan T.T."/>
            <person name="Jiang B.G."/>
            <person name="Yang W.F."/>
            <person name="Lam T.T."/>
            <person name="Chang Q.C."/>
            <person name="Ding S.J."/>
            <person name="Wang X.J."/>
            <person name="Zhu J.G."/>
            <person name="Ruan X.D."/>
            <person name="Zhao L."/>
            <person name="Wei J.T."/>
            <person name="Ye R.Z."/>
            <person name="Que T.C."/>
            <person name="Du C.H."/>
            <person name="Zhou Y.H."/>
            <person name="Cheng J.X."/>
            <person name="Dai P.F."/>
            <person name="Guo W.B."/>
            <person name="Han X.H."/>
            <person name="Huang E.J."/>
            <person name="Li L.F."/>
            <person name="Wei W."/>
            <person name="Gao Y.C."/>
            <person name="Liu J.Z."/>
            <person name="Shao H.Z."/>
            <person name="Wang X."/>
            <person name="Wang C.C."/>
            <person name="Yang T.C."/>
            <person name="Huo Q.B."/>
            <person name="Li W."/>
            <person name="Chen H.Y."/>
            <person name="Chen S.E."/>
            <person name="Zhou L.G."/>
            <person name="Ni X.B."/>
            <person name="Tian J.H."/>
            <person name="Sheng Y."/>
            <person name="Liu T."/>
            <person name="Pan Y.S."/>
            <person name="Xia L.Y."/>
            <person name="Li J."/>
            <person name="Zhao F."/>
            <person name="Cao W.C."/>
        </authorList>
    </citation>
    <scope>NUCLEOTIDE SEQUENCE [LARGE SCALE GENOMIC DNA]</scope>
    <source>
        <strain evidence="1">Iper-2018</strain>
    </source>
</reference>
<evidence type="ECO:0000313" key="2">
    <source>
        <dbReference type="Proteomes" id="UP000805193"/>
    </source>
</evidence>
<name>A0AC60NZ81_IXOPE</name>
<protein>
    <submittedName>
        <fullName evidence="1">Uncharacterized protein</fullName>
    </submittedName>
</protein>
<keyword evidence="2" id="KW-1185">Reference proteome</keyword>